<feature type="chain" id="PRO_5043049937" evidence="2">
    <location>
        <begin position="18"/>
        <end position="307"/>
    </location>
</feature>
<organism evidence="3 4">
    <name type="scientific">Orbilia javanica</name>
    <dbReference type="NCBI Taxonomy" id="47235"/>
    <lineage>
        <taxon>Eukaryota</taxon>
        <taxon>Fungi</taxon>
        <taxon>Dikarya</taxon>
        <taxon>Ascomycota</taxon>
        <taxon>Pezizomycotina</taxon>
        <taxon>Orbiliomycetes</taxon>
        <taxon>Orbiliales</taxon>
        <taxon>Orbiliaceae</taxon>
        <taxon>Orbilia</taxon>
    </lineage>
</organism>
<keyword evidence="2" id="KW-0732">Signal</keyword>
<accession>A0AAN8MU15</accession>
<protein>
    <submittedName>
        <fullName evidence="3">Uncharacterized protein</fullName>
    </submittedName>
</protein>
<gene>
    <name evidence="3" type="ORF">TWF718_009811</name>
</gene>
<comment type="caution">
    <text evidence="3">The sequence shown here is derived from an EMBL/GenBank/DDBJ whole genome shotgun (WGS) entry which is preliminary data.</text>
</comment>
<dbReference type="EMBL" id="JAVHNR010000007">
    <property type="protein sequence ID" value="KAK6337026.1"/>
    <property type="molecule type" value="Genomic_DNA"/>
</dbReference>
<proteinExistence type="predicted"/>
<feature type="signal peptide" evidence="2">
    <location>
        <begin position="1"/>
        <end position="17"/>
    </location>
</feature>
<feature type="region of interest" description="Disordered" evidence="1">
    <location>
        <begin position="139"/>
        <end position="159"/>
    </location>
</feature>
<evidence type="ECO:0000256" key="2">
    <source>
        <dbReference type="SAM" id="SignalP"/>
    </source>
</evidence>
<reference evidence="3 4" key="1">
    <citation type="submission" date="2019-10" db="EMBL/GenBank/DDBJ databases">
        <authorList>
            <person name="Palmer J.M."/>
        </authorList>
    </citation>
    <scope>NUCLEOTIDE SEQUENCE [LARGE SCALE GENOMIC DNA]</scope>
    <source>
        <strain evidence="3 4">TWF718</strain>
    </source>
</reference>
<evidence type="ECO:0000313" key="4">
    <source>
        <dbReference type="Proteomes" id="UP001313282"/>
    </source>
</evidence>
<dbReference type="AlphaFoldDB" id="A0AAN8MU15"/>
<keyword evidence="4" id="KW-1185">Reference proteome</keyword>
<evidence type="ECO:0000256" key="1">
    <source>
        <dbReference type="SAM" id="MobiDB-lite"/>
    </source>
</evidence>
<feature type="compositionally biased region" description="Gly residues" evidence="1">
    <location>
        <begin position="139"/>
        <end position="150"/>
    </location>
</feature>
<sequence>MKKFILPILLILSAINANPITWVLCPPTTDELDTQWPASPSVLTYNMRSLLKLLSEKDFMKEIHTRLLPHKMRLEYDLIRRWERGRGIPHPYPMDSLRTLYWFITENRLHCHPNTLSLASVFSRVIEIESEAWNFGNNQGGGNNGVGAGDQPGQQQALGLASEDIEDLDTEYSLDREVDPNFQYVTYSPIKHLSILVHIHTDELEQYFDYLVDSGEVEQTPMLYFELHQQMKEWSKLYYELDAFMNGTRAFRKSLWMLREREARPEELKRLAQGKPIAKPQSIPKKIASCLNRLCNPNQGVRPNLNT</sequence>
<evidence type="ECO:0000313" key="3">
    <source>
        <dbReference type="EMBL" id="KAK6337026.1"/>
    </source>
</evidence>
<name>A0AAN8MU15_9PEZI</name>
<dbReference type="Proteomes" id="UP001313282">
    <property type="component" value="Unassembled WGS sequence"/>
</dbReference>